<keyword evidence="8" id="KW-0067">ATP-binding</keyword>
<evidence type="ECO:0000256" key="2">
    <source>
        <dbReference type="ARBA" id="ARBA00022473"/>
    </source>
</evidence>
<evidence type="ECO:0000256" key="11">
    <source>
        <dbReference type="ARBA" id="ARBA00023254"/>
    </source>
</evidence>
<dbReference type="FunFam" id="3.40.50.300:FF:001416">
    <property type="entry name" value="Tudor domain containing 12"/>
    <property type="match status" value="1"/>
</dbReference>
<dbReference type="EC" id="3.6.4.13" evidence="1"/>
<keyword evidence="13" id="KW-0862">Zinc</keyword>
<keyword evidence="13" id="KW-0479">Metal-binding</keyword>
<dbReference type="GO" id="GO:0008270">
    <property type="term" value="F:zinc ion binding"/>
    <property type="evidence" value="ECO:0007669"/>
    <property type="project" value="UniProtKB-KW"/>
</dbReference>
<dbReference type="Gene3D" id="2.30.30.140">
    <property type="match status" value="2"/>
</dbReference>
<dbReference type="GO" id="GO:0042078">
    <property type="term" value="P:germ-line stem cell division"/>
    <property type="evidence" value="ECO:0007669"/>
    <property type="project" value="TreeGrafter"/>
</dbReference>
<name>A0A5C6P9K4_9TELE</name>
<dbReference type="SUPFAM" id="SSF49764">
    <property type="entry name" value="HSP20-like chaperones"/>
    <property type="match status" value="1"/>
</dbReference>
<feature type="region of interest" description="Disordered" evidence="14">
    <location>
        <begin position="299"/>
        <end position="343"/>
    </location>
</feature>
<organism evidence="17 18">
    <name type="scientific">Takifugu flavidus</name>
    <name type="common">sansaifugu</name>
    <dbReference type="NCBI Taxonomy" id="433684"/>
    <lineage>
        <taxon>Eukaryota</taxon>
        <taxon>Metazoa</taxon>
        <taxon>Chordata</taxon>
        <taxon>Craniata</taxon>
        <taxon>Vertebrata</taxon>
        <taxon>Euteleostomi</taxon>
        <taxon>Actinopterygii</taxon>
        <taxon>Neopterygii</taxon>
        <taxon>Teleostei</taxon>
        <taxon>Neoteleostei</taxon>
        <taxon>Acanthomorphata</taxon>
        <taxon>Eupercaria</taxon>
        <taxon>Tetraodontiformes</taxon>
        <taxon>Tetradontoidea</taxon>
        <taxon>Tetraodontidae</taxon>
        <taxon>Takifugu</taxon>
    </lineage>
</organism>
<evidence type="ECO:0000256" key="4">
    <source>
        <dbReference type="ARBA" id="ARBA00022741"/>
    </source>
</evidence>
<feature type="zinc finger region" description="C3H1-type" evidence="13">
    <location>
        <begin position="860"/>
        <end position="888"/>
    </location>
</feature>
<proteinExistence type="predicted"/>
<reference evidence="17 18" key="1">
    <citation type="submission" date="2019-04" db="EMBL/GenBank/DDBJ databases">
        <title>Chromosome genome assembly for Takifugu flavidus.</title>
        <authorList>
            <person name="Xiao S."/>
        </authorList>
    </citation>
    <scope>NUCLEOTIDE SEQUENCE [LARGE SCALE GENOMIC DNA]</scope>
    <source>
        <strain evidence="17">HTHZ2018</strain>
        <tissue evidence="17">Muscle</tissue>
    </source>
</reference>
<keyword evidence="7 17" id="KW-0347">Helicase</keyword>
<dbReference type="Gene3D" id="3.40.50.300">
    <property type="entry name" value="P-loop containing nucleotide triphosphate hydrolases"/>
    <property type="match status" value="2"/>
</dbReference>
<evidence type="ECO:0000256" key="10">
    <source>
        <dbReference type="ARBA" id="ARBA00023158"/>
    </source>
</evidence>
<evidence type="ECO:0000256" key="8">
    <source>
        <dbReference type="ARBA" id="ARBA00022840"/>
    </source>
</evidence>
<feature type="domain" description="CS" evidence="16">
    <location>
        <begin position="1219"/>
        <end position="1305"/>
    </location>
</feature>
<evidence type="ECO:0000256" key="1">
    <source>
        <dbReference type="ARBA" id="ARBA00012552"/>
    </source>
</evidence>
<evidence type="ECO:0000256" key="3">
    <source>
        <dbReference type="ARBA" id="ARBA00022737"/>
    </source>
</evidence>
<evidence type="ECO:0000256" key="13">
    <source>
        <dbReference type="PROSITE-ProRule" id="PRU00723"/>
    </source>
</evidence>
<dbReference type="CDD" id="cd20435">
    <property type="entry name" value="Tudor_TDRD12_rpt2"/>
    <property type="match status" value="1"/>
</dbReference>
<keyword evidence="3" id="KW-0677">Repeat</keyword>
<keyword evidence="4" id="KW-0547">Nucleotide-binding</keyword>
<dbReference type="InterPro" id="IPR011545">
    <property type="entry name" value="DEAD/DEAH_box_helicase_dom"/>
</dbReference>
<dbReference type="InterPro" id="IPR008978">
    <property type="entry name" value="HSP20-like_chaperone"/>
</dbReference>
<sequence length="1352" mass="151329">MATTSIVKVDSPSCIWSRVYLGPGGETDIVEKYKHLMLQMNLFYHDVTKDQQELKPSVLEEGQVCVVYWSVLQSWCRAVVESLIVDSVCCTARCLLVDHGEHLVVSSDQIRVVTQNFLQLPFWVKRLHLMGIKPTTLQVDVLEERAKLIPSTQWDSSATLYLHNLLRVSTKSEVVLLDLATDPTPIMLYVTVGNIKICVNDDLVAKKFALYNSQLAAGYELDEVDQEPVMLPASILKQTACTTTRVAVPVLHQSWSMGGACDHLAPPSTPKRPQHKLEWSEDGRVCAGSQAVFRLAEGAENDDAGDDDDDGGAAAECAEDDDDGAAADGAEDDDGVVADRNEAECVGEKTEERRYENALWCEAAQRTCSREQDVMCARFLKWLNPDLLDHDPDALECKQYSFERAQSSHVIGPQVVPSGPSKSTVLVHSALPVEPCSSWDDAPIMEHLRRGWWRAQYSTLSPADCYSWPAMARGCNTLVISQNSEQPLSYLAPFLTNILLSSIFTCQTSSKGPIAVVLCSGWEKAQVVYDLLEEIKVNQTLHSIIILLGLKEDEAKAFKIPKNCLLLVTTPFTLVRLLSCHCFLFLRLSHLVLDEADRLFTLAPEQMVTILQHFQKGNLKGEPMSRCHQLVAVAKRWSGHMGHLLANYMPHPCIVLSVLEEVALYADIQQIVLVTMESKKSSELLDLLDLNPNIGQKTLVITRSALEVEEVFKALSSKSAFCLMVHETLTHRFDCVMEQWREDIGPSTHIILVTSTECLKSLSIRDATSIIHYDFPASPKVFGQRLFCMADNFRNLSEQAPLQALAVVCPAPVQSVLFISERSTSHSVGILRYLERTCAQLPPQLLSFVQGVLAAREEQKMDRPLCSYLKTIGVCRDSSGCPDRHRLIYHLDQPLLPTTGLIEVQPLYVKTASVFYGRIIRKECHDDFQSMVTDLTSHYAEKKLAARQVKEGGLYVVQEATEFHRVKILSVSDRSDRLFSSNVVWFIDVGKTEEVKSYQLLELPQRYHSVPSQAVEMIVCGVRPADSEKDWHPKVTRAIREKIQGVPHQARVVFTLGRTVFLDPMVCVAHIPGMRTVINEYNVHTEILNTGMAVKNPDHLDLLRALCQEMGHMSGSGEAAVSLGARIQAEETVLGDCSYSEPLGLGSPVTQALLPVEPAGRDAVAYPAAICEESSLIISRTSEDGRLYSSTSQPTAIHLCEDGSRLLSKGSAHQEPTRSFHPQVRWYQTRDFVMVTVKLLNPEDQSCHFYPDRVVYSGRANGRKYWADLELQASIHAESCCWEMSCNEPVLKLVKQKQGYWERFSRNKNIFVSYDTQHFEKEEAIALNGRWFVEETGEDNWYMNSDSTSESD</sequence>
<dbReference type="Pfam" id="PF04969">
    <property type="entry name" value="CS"/>
    <property type="match status" value="1"/>
</dbReference>
<evidence type="ECO:0000256" key="14">
    <source>
        <dbReference type="SAM" id="MobiDB-lite"/>
    </source>
</evidence>
<comment type="caution">
    <text evidence="17">The sequence shown here is derived from an EMBL/GenBank/DDBJ whole genome shotgun (WGS) entry which is preliminary data.</text>
</comment>
<evidence type="ECO:0000259" key="16">
    <source>
        <dbReference type="PROSITE" id="PS51203"/>
    </source>
</evidence>
<evidence type="ECO:0000259" key="15">
    <source>
        <dbReference type="PROSITE" id="PS50103"/>
    </source>
</evidence>
<dbReference type="EMBL" id="RHFK02000005">
    <property type="protein sequence ID" value="TWW75388.1"/>
    <property type="molecule type" value="Genomic_DNA"/>
</dbReference>
<dbReference type="InterPro" id="IPR035437">
    <property type="entry name" value="SNase_OB-fold_sf"/>
</dbReference>
<keyword evidence="9" id="KW-0744">Spermatogenesis</keyword>
<dbReference type="Gene3D" id="2.40.50.90">
    <property type="match status" value="1"/>
</dbReference>
<keyword evidence="2" id="KW-0217">Developmental protein</keyword>
<dbReference type="CDD" id="cd06463">
    <property type="entry name" value="p23_like"/>
    <property type="match status" value="1"/>
</dbReference>
<dbReference type="GO" id="GO:0007283">
    <property type="term" value="P:spermatogenesis"/>
    <property type="evidence" value="ECO:0007669"/>
    <property type="project" value="UniProtKB-KW"/>
</dbReference>
<keyword evidence="11" id="KW-0469">Meiosis</keyword>
<dbReference type="Proteomes" id="UP000324091">
    <property type="component" value="Chromosome 13"/>
</dbReference>
<dbReference type="PROSITE" id="PS50103">
    <property type="entry name" value="ZF_C3H1"/>
    <property type="match status" value="1"/>
</dbReference>
<gene>
    <name evidence="17" type="ORF">D4764_13G0000500</name>
</gene>
<evidence type="ECO:0000256" key="7">
    <source>
        <dbReference type="ARBA" id="ARBA00022806"/>
    </source>
</evidence>
<dbReference type="InterPro" id="IPR002999">
    <property type="entry name" value="Tudor"/>
</dbReference>
<evidence type="ECO:0000256" key="12">
    <source>
        <dbReference type="ARBA" id="ARBA00047984"/>
    </source>
</evidence>
<dbReference type="Pfam" id="PF00270">
    <property type="entry name" value="DEAD"/>
    <property type="match status" value="1"/>
</dbReference>
<dbReference type="GO" id="GO:0003676">
    <property type="term" value="F:nucleic acid binding"/>
    <property type="evidence" value="ECO:0007669"/>
    <property type="project" value="InterPro"/>
</dbReference>
<evidence type="ECO:0000313" key="17">
    <source>
        <dbReference type="EMBL" id="TWW75388.1"/>
    </source>
</evidence>
<accession>A0A5C6P9K4</accession>
<feature type="compositionally biased region" description="Acidic residues" evidence="14">
    <location>
        <begin position="299"/>
        <end position="336"/>
    </location>
</feature>
<dbReference type="InterPro" id="IPR027417">
    <property type="entry name" value="P-loop_NTPase"/>
</dbReference>
<dbReference type="InterPro" id="IPR007052">
    <property type="entry name" value="CS_dom"/>
</dbReference>
<dbReference type="PANTHER" id="PTHR22655">
    <property type="entry name" value="ATP-DEPENDENT RNA HELICASE TDRD12-RELATED"/>
    <property type="match status" value="1"/>
</dbReference>
<evidence type="ECO:0000256" key="5">
    <source>
        <dbReference type="ARBA" id="ARBA00022782"/>
    </source>
</evidence>
<comment type="catalytic activity">
    <reaction evidence="12">
        <text>ATP + H2O = ADP + phosphate + H(+)</text>
        <dbReference type="Rhea" id="RHEA:13065"/>
        <dbReference type="ChEBI" id="CHEBI:15377"/>
        <dbReference type="ChEBI" id="CHEBI:15378"/>
        <dbReference type="ChEBI" id="CHEBI:30616"/>
        <dbReference type="ChEBI" id="CHEBI:43474"/>
        <dbReference type="ChEBI" id="CHEBI:456216"/>
        <dbReference type="EC" id="3.6.4.13"/>
    </reaction>
</comment>
<dbReference type="SUPFAM" id="SSF52540">
    <property type="entry name" value="P-loop containing nucleoside triphosphate hydrolases"/>
    <property type="match status" value="2"/>
</dbReference>
<dbReference type="InterPro" id="IPR000571">
    <property type="entry name" value="Znf_CCCH"/>
</dbReference>
<evidence type="ECO:0000256" key="9">
    <source>
        <dbReference type="ARBA" id="ARBA00022871"/>
    </source>
</evidence>
<dbReference type="PROSITE" id="PS51203">
    <property type="entry name" value="CS"/>
    <property type="match status" value="1"/>
</dbReference>
<keyword evidence="13" id="KW-0863">Zinc-finger</keyword>
<evidence type="ECO:0000313" key="18">
    <source>
        <dbReference type="Proteomes" id="UP000324091"/>
    </source>
</evidence>
<feature type="domain" description="C3H1-type" evidence="15">
    <location>
        <begin position="860"/>
        <end position="888"/>
    </location>
</feature>
<keyword evidence="18" id="KW-1185">Reference proteome</keyword>
<keyword evidence="10" id="KW-0943">RNA-mediated gene silencing</keyword>
<dbReference type="GO" id="GO:0031047">
    <property type="term" value="P:regulatory ncRNA-mediated gene silencing"/>
    <property type="evidence" value="ECO:0007669"/>
    <property type="project" value="UniProtKB-KW"/>
</dbReference>
<dbReference type="GO" id="GO:0005524">
    <property type="term" value="F:ATP binding"/>
    <property type="evidence" value="ECO:0007669"/>
    <property type="project" value="UniProtKB-KW"/>
</dbReference>
<keyword evidence="6" id="KW-0378">Hydrolase</keyword>
<evidence type="ECO:0000256" key="6">
    <source>
        <dbReference type="ARBA" id="ARBA00022801"/>
    </source>
</evidence>
<dbReference type="GO" id="GO:0016787">
    <property type="term" value="F:hydrolase activity"/>
    <property type="evidence" value="ECO:0007669"/>
    <property type="project" value="UniProtKB-KW"/>
</dbReference>
<dbReference type="Gene3D" id="2.60.40.790">
    <property type="match status" value="1"/>
</dbReference>
<dbReference type="SUPFAM" id="SSF63748">
    <property type="entry name" value="Tudor/PWWP/MBT"/>
    <property type="match status" value="2"/>
</dbReference>
<dbReference type="GO" id="GO:0051321">
    <property type="term" value="P:meiotic cell cycle"/>
    <property type="evidence" value="ECO:0007669"/>
    <property type="project" value="UniProtKB-KW"/>
</dbReference>
<protein>
    <recommendedName>
        <fullName evidence="1">RNA helicase</fullName>
        <ecNumber evidence="1">3.6.4.13</ecNumber>
    </recommendedName>
</protein>
<dbReference type="Pfam" id="PF00567">
    <property type="entry name" value="TUDOR"/>
    <property type="match status" value="2"/>
</dbReference>
<keyword evidence="5" id="KW-0221">Differentiation</keyword>
<dbReference type="PANTHER" id="PTHR22655:SF2">
    <property type="entry name" value="ATP-DEPENDENT RNA HELICASE TDRD12-RELATED"/>
    <property type="match status" value="1"/>
</dbReference>
<dbReference type="GO" id="GO:0003724">
    <property type="term" value="F:RNA helicase activity"/>
    <property type="evidence" value="ECO:0007669"/>
    <property type="project" value="UniProtKB-EC"/>
</dbReference>